<dbReference type="Gene3D" id="2.40.30.170">
    <property type="match status" value="1"/>
</dbReference>
<evidence type="ECO:0000259" key="2">
    <source>
        <dbReference type="Pfam" id="PF25989"/>
    </source>
</evidence>
<name>A0A2Z4FIF6_9DELT</name>
<gene>
    <name evidence="3" type="ORF">DN745_05500</name>
</gene>
<reference evidence="3 4" key="1">
    <citation type="submission" date="2018-06" db="EMBL/GenBank/DDBJ databases">
        <title>Lujinxingia sediminis gen. nov. sp. nov., a new facultative anaerobic member of the class Deltaproteobacteria, and proposal of Lujinxingaceae fam. nov.</title>
        <authorList>
            <person name="Guo L.-Y."/>
            <person name="Li C.-M."/>
            <person name="Wang S."/>
            <person name="Du Z.-J."/>
        </authorList>
    </citation>
    <scope>NUCLEOTIDE SEQUENCE [LARGE SCALE GENOMIC DNA]</scope>
    <source>
        <strain evidence="3 4">FA350</strain>
    </source>
</reference>
<dbReference type="SUPFAM" id="SSF111369">
    <property type="entry name" value="HlyD-like secretion proteins"/>
    <property type="match status" value="1"/>
</dbReference>
<dbReference type="GO" id="GO:1990281">
    <property type="term" value="C:efflux pump complex"/>
    <property type="evidence" value="ECO:0007669"/>
    <property type="project" value="TreeGrafter"/>
</dbReference>
<evidence type="ECO:0000313" key="3">
    <source>
        <dbReference type="EMBL" id="AWV88821.1"/>
    </source>
</evidence>
<dbReference type="InterPro" id="IPR058637">
    <property type="entry name" value="YknX-like_C"/>
</dbReference>
<dbReference type="InterPro" id="IPR006143">
    <property type="entry name" value="RND_pump_MFP"/>
</dbReference>
<proteinExistence type="inferred from homology"/>
<dbReference type="OrthoDB" id="9800209at2"/>
<dbReference type="Pfam" id="PF25989">
    <property type="entry name" value="YknX_C"/>
    <property type="match status" value="1"/>
</dbReference>
<organism evidence="3 4">
    <name type="scientific">Bradymonas sediminis</name>
    <dbReference type="NCBI Taxonomy" id="1548548"/>
    <lineage>
        <taxon>Bacteria</taxon>
        <taxon>Deltaproteobacteria</taxon>
        <taxon>Bradymonadales</taxon>
        <taxon>Bradymonadaceae</taxon>
        <taxon>Bradymonas</taxon>
    </lineage>
</organism>
<protein>
    <recommendedName>
        <fullName evidence="2">YknX-like C-terminal permuted SH3-like domain-containing protein</fullName>
    </recommendedName>
</protein>
<dbReference type="EMBL" id="CP030032">
    <property type="protein sequence ID" value="AWV88821.1"/>
    <property type="molecule type" value="Genomic_DNA"/>
</dbReference>
<dbReference type="Gene3D" id="2.40.50.100">
    <property type="match status" value="1"/>
</dbReference>
<dbReference type="PANTHER" id="PTHR30469">
    <property type="entry name" value="MULTIDRUG RESISTANCE PROTEIN MDTA"/>
    <property type="match status" value="1"/>
</dbReference>
<sequence>MRMRMQLSQRSRPKTLQANTCLQVSLRAAISRILLLGALLALPHLGCSTEDAAPQPTAQTPPLAIRVAPVLRRDLRHALSYIGTVHAQREVKILARIPGTLQWLADEGSKVAQGKPVAIVAADEMSAKIARVDAEVRRVGAERDLRCTTYERDQSLGDDDAIPKSKVDMSRSACDTATAALDAARASAREARVGNQKTRENAPMSGRVLQRLAEPGQNIMPGMPLLLFGGDATEIRVPVAQTDRALKIQPGTPVRVQFGPKLLDLSVSAVAPLAMGPGRTTEVRIHLPEDAPSSLQSGMAARVDFVLEEQMNTLAIPENALWEFGAKSAVFVVDAGSAREVAVEPGIREDGWVQVSADIAADAKVAVSNLDMLKDGARVFAVDSQSLDSVAGDEVLP</sequence>
<dbReference type="AlphaFoldDB" id="A0A2Z4FIF6"/>
<accession>A0A2Z4FIF6</accession>
<dbReference type="Gene3D" id="2.40.420.20">
    <property type="match status" value="1"/>
</dbReference>
<feature type="domain" description="YknX-like C-terminal permuted SH3-like" evidence="2">
    <location>
        <begin position="314"/>
        <end position="379"/>
    </location>
</feature>
<evidence type="ECO:0000313" key="4">
    <source>
        <dbReference type="Proteomes" id="UP000249799"/>
    </source>
</evidence>
<dbReference type="KEGG" id="bsed:DN745_05500"/>
<dbReference type="GO" id="GO:0015562">
    <property type="term" value="F:efflux transmembrane transporter activity"/>
    <property type="evidence" value="ECO:0007669"/>
    <property type="project" value="TreeGrafter"/>
</dbReference>
<dbReference type="Gene3D" id="1.10.287.470">
    <property type="entry name" value="Helix hairpin bin"/>
    <property type="match status" value="1"/>
</dbReference>
<dbReference type="NCBIfam" id="TIGR01730">
    <property type="entry name" value="RND_mfp"/>
    <property type="match status" value="1"/>
</dbReference>
<comment type="similarity">
    <text evidence="1">Belongs to the membrane fusion protein (MFP) (TC 8.A.1) family.</text>
</comment>
<dbReference type="PANTHER" id="PTHR30469:SF15">
    <property type="entry name" value="HLYD FAMILY OF SECRETION PROTEINS"/>
    <property type="match status" value="1"/>
</dbReference>
<dbReference type="Proteomes" id="UP000249799">
    <property type="component" value="Chromosome"/>
</dbReference>
<keyword evidence="4" id="KW-1185">Reference proteome</keyword>
<evidence type="ECO:0000256" key="1">
    <source>
        <dbReference type="ARBA" id="ARBA00009477"/>
    </source>
</evidence>